<keyword evidence="11 19" id="KW-0521">NADP</keyword>
<dbReference type="NCBIfam" id="NF010480">
    <property type="entry name" value="PRK13905.1"/>
    <property type="match status" value="1"/>
</dbReference>
<dbReference type="SUPFAM" id="SSF56194">
    <property type="entry name" value="Uridine diphospho-N-Acetylenolpyruvylglucosamine reductase, MurB, C-terminal domain"/>
    <property type="match status" value="1"/>
</dbReference>
<dbReference type="InterPro" id="IPR036635">
    <property type="entry name" value="MurB_C_sf"/>
</dbReference>
<dbReference type="UniPathway" id="UPA00219"/>
<comment type="subcellular location">
    <subcellularLocation>
        <location evidence="3 19">Cytoplasm</location>
    </subcellularLocation>
</comment>
<comment type="caution">
    <text evidence="21">The sequence shown here is derived from an EMBL/GenBank/DDBJ whole genome shotgun (WGS) entry which is preliminary data.</text>
</comment>
<dbReference type="EMBL" id="VLLN01000002">
    <property type="protein sequence ID" value="TWJ33136.1"/>
    <property type="molecule type" value="Genomic_DNA"/>
</dbReference>
<dbReference type="EC" id="1.3.1.98" evidence="5 19"/>
<evidence type="ECO:0000256" key="17">
    <source>
        <dbReference type="ARBA" id="ARBA00031026"/>
    </source>
</evidence>
<feature type="active site" description="Proton donor" evidence="19">
    <location>
        <position position="222"/>
    </location>
</feature>
<evidence type="ECO:0000256" key="2">
    <source>
        <dbReference type="ARBA" id="ARBA00003921"/>
    </source>
</evidence>
<dbReference type="InterPro" id="IPR016167">
    <property type="entry name" value="FAD-bd_PCMH_sub1"/>
</dbReference>
<proteinExistence type="inferred from homology"/>
<dbReference type="Proteomes" id="UP000319449">
    <property type="component" value="Unassembled WGS sequence"/>
</dbReference>
<dbReference type="SUPFAM" id="SSF56176">
    <property type="entry name" value="FAD-binding/transporter-associated domain-like"/>
    <property type="match status" value="1"/>
</dbReference>
<evidence type="ECO:0000256" key="5">
    <source>
        <dbReference type="ARBA" id="ARBA00012518"/>
    </source>
</evidence>
<dbReference type="GO" id="GO:0009252">
    <property type="term" value="P:peptidoglycan biosynthetic process"/>
    <property type="evidence" value="ECO:0007669"/>
    <property type="project" value="UniProtKB-UniRule"/>
</dbReference>
<feature type="domain" description="FAD-binding PCMH-type" evidence="20">
    <location>
        <begin position="29"/>
        <end position="193"/>
    </location>
</feature>
<dbReference type="NCBIfam" id="TIGR00179">
    <property type="entry name" value="murB"/>
    <property type="match status" value="1"/>
</dbReference>
<accession>A0A562WTI9</accession>
<dbReference type="GO" id="GO:0051301">
    <property type="term" value="P:cell division"/>
    <property type="evidence" value="ECO:0007669"/>
    <property type="project" value="UniProtKB-KW"/>
</dbReference>
<evidence type="ECO:0000259" key="20">
    <source>
        <dbReference type="PROSITE" id="PS51387"/>
    </source>
</evidence>
<keyword evidence="15 19" id="KW-0131">Cell cycle</keyword>
<dbReference type="Pfam" id="PF01565">
    <property type="entry name" value="FAD_binding_4"/>
    <property type="match status" value="1"/>
</dbReference>
<dbReference type="OrthoDB" id="9804753at2"/>
<keyword evidence="13 19" id="KW-0573">Peptidoglycan synthesis</keyword>
<dbReference type="Gene3D" id="3.30.43.10">
    <property type="entry name" value="Uridine Diphospho-n-acetylenolpyruvylglucosamine Reductase, domain 2"/>
    <property type="match status" value="1"/>
</dbReference>
<dbReference type="Pfam" id="PF02873">
    <property type="entry name" value="MurB_C"/>
    <property type="match status" value="1"/>
</dbReference>
<dbReference type="RefSeq" id="WP_145017842.1">
    <property type="nucleotide sequence ID" value="NZ_VLLN01000002.1"/>
</dbReference>
<keyword evidence="14 19" id="KW-0560">Oxidoreductase</keyword>
<dbReference type="InterPro" id="IPR016169">
    <property type="entry name" value="FAD-bd_PCMH_sub2"/>
</dbReference>
<keyword evidence="16 19" id="KW-0961">Cell wall biogenesis/degradation</keyword>
<evidence type="ECO:0000256" key="11">
    <source>
        <dbReference type="ARBA" id="ARBA00022857"/>
    </source>
</evidence>
<evidence type="ECO:0000256" key="3">
    <source>
        <dbReference type="ARBA" id="ARBA00004496"/>
    </source>
</evidence>
<dbReference type="GO" id="GO:0071949">
    <property type="term" value="F:FAD binding"/>
    <property type="evidence" value="ECO:0007669"/>
    <property type="project" value="InterPro"/>
</dbReference>
<dbReference type="HAMAP" id="MF_00037">
    <property type="entry name" value="MurB"/>
    <property type="match status" value="1"/>
</dbReference>
<dbReference type="GO" id="GO:0071555">
    <property type="term" value="P:cell wall organization"/>
    <property type="evidence" value="ECO:0007669"/>
    <property type="project" value="UniProtKB-KW"/>
</dbReference>
<evidence type="ECO:0000256" key="16">
    <source>
        <dbReference type="ARBA" id="ARBA00023316"/>
    </source>
</evidence>
<dbReference type="Gene3D" id="3.90.78.10">
    <property type="entry name" value="UDP-N-acetylenolpyruvoylglucosamine reductase, C-terminal domain"/>
    <property type="match status" value="1"/>
</dbReference>
<evidence type="ECO:0000256" key="10">
    <source>
        <dbReference type="ARBA" id="ARBA00022827"/>
    </source>
</evidence>
<feature type="active site" evidence="19">
    <location>
        <position position="173"/>
    </location>
</feature>
<evidence type="ECO:0000256" key="6">
    <source>
        <dbReference type="ARBA" id="ARBA00015188"/>
    </source>
</evidence>
<evidence type="ECO:0000256" key="18">
    <source>
        <dbReference type="ARBA" id="ARBA00048914"/>
    </source>
</evidence>
<dbReference type="Gene3D" id="3.30.465.10">
    <property type="match status" value="1"/>
</dbReference>
<dbReference type="GO" id="GO:0005829">
    <property type="term" value="C:cytosol"/>
    <property type="evidence" value="ECO:0007669"/>
    <property type="project" value="TreeGrafter"/>
</dbReference>
<evidence type="ECO:0000256" key="19">
    <source>
        <dbReference type="HAMAP-Rule" id="MF_00037"/>
    </source>
</evidence>
<comment type="cofactor">
    <cofactor evidence="1 19">
        <name>FAD</name>
        <dbReference type="ChEBI" id="CHEBI:57692"/>
    </cofactor>
</comment>
<dbReference type="InterPro" id="IPR016166">
    <property type="entry name" value="FAD-bd_PCMH"/>
</dbReference>
<dbReference type="InterPro" id="IPR006094">
    <property type="entry name" value="Oxid_FAD_bind_N"/>
</dbReference>
<evidence type="ECO:0000256" key="1">
    <source>
        <dbReference type="ARBA" id="ARBA00001974"/>
    </source>
</evidence>
<evidence type="ECO:0000256" key="9">
    <source>
        <dbReference type="ARBA" id="ARBA00022630"/>
    </source>
</evidence>
<reference evidence="21 22" key="1">
    <citation type="submission" date="2019-07" db="EMBL/GenBank/DDBJ databases">
        <title>Genomic Encyclopedia of Archaeal and Bacterial Type Strains, Phase II (KMG-II): from individual species to whole genera.</title>
        <authorList>
            <person name="Goeker M."/>
        </authorList>
    </citation>
    <scope>NUCLEOTIDE SEQUENCE [LARGE SCALE GENOMIC DNA]</scope>
    <source>
        <strain evidence="21 22">ATCC BAA-1139</strain>
    </source>
</reference>
<sequence>MNRPNDGIFRQFRGELRENEPLAGHTSLRVGGPADWLALPADRDDLLGLLAVLESKRLPWLVIGGGYNLLVRDGGFRGVVISLERLAAVERLPGDRIRAEAGATNQQLARFCRDEWLTGLEFLAMIPGTVGGALAVNAGAYGAAVMERVVRLVTRTGGSLREWGATERTFGYRRHVMAPGEVILAAEFQLSPGDADTIDTLLADYRAHRQESQRISLPNAGSFFKNPLGEQAWRLIDRAGLRGCQVGGAQVAEAHANFLVNAGGATARDFLELAALVKERVRSTSGVELEEEVRIVGEDGGSGLGTGDW</sequence>
<keyword evidence="9 19" id="KW-0285">Flavoprotein</keyword>
<feature type="active site" evidence="19">
    <location>
        <position position="292"/>
    </location>
</feature>
<keyword evidence="22" id="KW-1185">Reference proteome</keyword>
<protein>
    <recommendedName>
        <fullName evidence="6 19">UDP-N-acetylenolpyruvoylglucosamine reductase</fullName>
        <ecNumber evidence="5 19">1.3.1.98</ecNumber>
    </recommendedName>
    <alternativeName>
        <fullName evidence="17 19">UDP-N-acetylmuramate dehydrogenase</fullName>
    </alternativeName>
</protein>
<evidence type="ECO:0000313" key="22">
    <source>
        <dbReference type="Proteomes" id="UP000319449"/>
    </source>
</evidence>
<evidence type="ECO:0000256" key="8">
    <source>
        <dbReference type="ARBA" id="ARBA00022618"/>
    </source>
</evidence>
<dbReference type="InterPro" id="IPR011601">
    <property type="entry name" value="MurB_C"/>
</dbReference>
<dbReference type="PROSITE" id="PS51387">
    <property type="entry name" value="FAD_PCMH"/>
    <property type="match status" value="1"/>
</dbReference>
<gene>
    <name evidence="19" type="primary">murB</name>
    <name evidence="21" type="ORF">JN12_00549</name>
</gene>
<evidence type="ECO:0000256" key="14">
    <source>
        <dbReference type="ARBA" id="ARBA00023002"/>
    </source>
</evidence>
<evidence type="ECO:0000256" key="4">
    <source>
        <dbReference type="ARBA" id="ARBA00004752"/>
    </source>
</evidence>
<keyword evidence="12 19" id="KW-0133">Cell shape</keyword>
<dbReference type="InterPro" id="IPR003170">
    <property type="entry name" value="MurB"/>
</dbReference>
<evidence type="ECO:0000313" key="21">
    <source>
        <dbReference type="EMBL" id="TWJ33136.1"/>
    </source>
</evidence>
<keyword evidence="10 19" id="KW-0274">FAD</keyword>
<comment type="catalytic activity">
    <reaction evidence="18 19">
        <text>UDP-N-acetyl-alpha-D-muramate + NADP(+) = UDP-N-acetyl-3-O-(1-carboxyvinyl)-alpha-D-glucosamine + NADPH + H(+)</text>
        <dbReference type="Rhea" id="RHEA:12248"/>
        <dbReference type="ChEBI" id="CHEBI:15378"/>
        <dbReference type="ChEBI" id="CHEBI:57783"/>
        <dbReference type="ChEBI" id="CHEBI:58349"/>
        <dbReference type="ChEBI" id="CHEBI:68483"/>
        <dbReference type="ChEBI" id="CHEBI:70757"/>
        <dbReference type="EC" id="1.3.1.98"/>
    </reaction>
</comment>
<comment type="pathway">
    <text evidence="4 19">Cell wall biogenesis; peptidoglycan biosynthesis.</text>
</comment>
<dbReference type="PANTHER" id="PTHR21071">
    <property type="entry name" value="UDP-N-ACETYLENOLPYRUVOYLGLUCOSAMINE REDUCTASE"/>
    <property type="match status" value="1"/>
</dbReference>
<dbReference type="InterPro" id="IPR036318">
    <property type="entry name" value="FAD-bd_PCMH-like_sf"/>
</dbReference>
<comment type="similarity">
    <text evidence="19">Belongs to the MurB family.</text>
</comment>
<dbReference type="GO" id="GO:0008360">
    <property type="term" value="P:regulation of cell shape"/>
    <property type="evidence" value="ECO:0007669"/>
    <property type="project" value="UniProtKB-KW"/>
</dbReference>
<dbReference type="GO" id="GO:0008762">
    <property type="term" value="F:UDP-N-acetylmuramate dehydrogenase activity"/>
    <property type="evidence" value="ECO:0007669"/>
    <property type="project" value="UniProtKB-UniRule"/>
</dbReference>
<evidence type="ECO:0000256" key="13">
    <source>
        <dbReference type="ARBA" id="ARBA00022984"/>
    </source>
</evidence>
<dbReference type="AlphaFoldDB" id="A0A562WTI9"/>
<name>A0A562WTI9_9BACT</name>
<dbReference type="PANTHER" id="PTHR21071:SF4">
    <property type="entry name" value="UDP-N-ACETYLENOLPYRUVOYLGLUCOSAMINE REDUCTASE"/>
    <property type="match status" value="1"/>
</dbReference>
<evidence type="ECO:0000256" key="7">
    <source>
        <dbReference type="ARBA" id="ARBA00022490"/>
    </source>
</evidence>
<keyword evidence="7 19" id="KW-0963">Cytoplasm</keyword>
<evidence type="ECO:0000256" key="15">
    <source>
        <dbReference type="ARBA" id="ARBA00023306"/>
    </source>
</evidence>
<keyword evidence="8 19" id="KW-0132">Cell division</keyword>
<evidence type="ECO:0000256" key="12">
    <source>
        <dbReference type="ARBA" id="ARBA00022960"/>
    </source>
</evidence>
<comment type="function">
    <text evidence="2 19">Cell wall formation.</text>
</comment>
<organism evidence="21 22">
    <name type="scientific">Geobacter argillaceus</name>
    <dbReference type="NCBI Taxonomy" id="345631"/>
    <lineage>
        <taxon>Bacteria</taxon>
        <taxon>Pseudomonadati</taxon>
        <taxon>Thermodesulfobacteriota</taxon>
        <taxon>Desulfuromonadia</taxon>
        <taxon>Geobacterales</taxon>
        <taxon>Geobacteraceae</taxon>
        <taxon>Geobacter</taxon>
    </lineage>
</organism>